<protein>
    <recommendedName>
        <fullName evidence="1">Carboxylic ester hydrolase</fullName>
        <ecNumber evidence="1">3.1.1.-</ecNumber>
    </recommendedName>
</protein>
<feature type="chain" id="PRO_5035961979" description="Carboxylic ester hydrolase" evidence="1">
    <location>
        <begin position="21"/>
        <end position="536"/>
    </location>
</feature>
<evidence type="ECO:0000313" key="4">
    <source>
        <dbReference type="Proteomes" id="UP000693981"/>
    </source>
</evidence>
<dbReference type="EMBL" id="JAGDFL010000102">
    <property type="protein sequence ID" value="KAG7397729.1"/>
    <property type="molecule type" value="Genomic_DNA"/>
</dbReference>
<evidence type="ECO:0000256" key="1">
    <source>
        <dbReference type="RuleBase" id="RU361235"/>
    </source>
</evidence>
<evidence type="ECO:0000259" key="2">
    <source>
        <dbReference type="Pfam" id="PF00135"/>
    </source>
</evidence>
<dbReference type="PROSITE" id="PS00122">
    <property type="entry name" value="CARBOXYLESTERASE_B_1"/>
    <property type="match status" value="1"/>
</dbReference>
<dbReference type="InterPro" id="IPR002018">
    <property type="entry name" value="CarbesteraseB"/>
</dbReference>
<dbReference type="OrthoDB" id="408631at2759"/>
<dbReference type="Proteomes" id="UP000693981">
    <property type="component" value="Unassembled WGS sequence"/>
</dbReference>
<proteinExistence type="inferred from homology"/>
<accession>A0A8T1X187</accession>
<dbReference type="Pfam" id="PF00135">
    <property type="entry name" value="COesterase"/>
    <property type="match status" value="1"/>
</dbReference>
<dbReference type="EC" id="3.1.1.-" evidence="1"/>
<keyword evidence="1" id="KW-0732">Signal</keyword>
<feature type="domain" description="Carboxylesterase type B" evidence="2">
    <location>
        <begin position="33"/>
        <end position="525"/>
    </location>
</feature>
<keyword evidence="1" id="KW-0378">Hydrolase</keyword>
<evidence type="ECO:0000313" key="3">
    <source>
        <dbReference type="EMBL" id="KAG7397729.1"/>
    </source>
</evidence>
<dbReference type="InterPro" id="IPR050309">
    <property type="entry name" value="Type-B_Carboxylest/Lipase"/>
</dbReference>
<dbReference type="InterPro" id="IPR019826">
    <property type="entry name" value="Carboxylesterase_B_AS"/>
</dbReference>
<reference evidence="3" key="1">
    <citation type="submission" date="2021-02" db="EMBL/GenBank/DDBJ databases">
        <authorList>
            <person name="Palmer J.M."/>
        </authorList>
    </citation>
    <scope>NUCLEOTIDE SEQUENCE</scope>
    <source>
        <strain evidence="3">SCRP23</strain>
    </source>
</reference>
<name>A0A8T1X187_9STRA</name>
<feature type="signal peptide" evidence="1">
    <location>
        <begin position="1"/>
        <end position="20"/>
    </location>
</feature>
<keyword evidence="4" id="KW-1185">Reference proteome</keyword>
<gene>
    <name evidence="3" type="ORF">PHYBOEH_000268</name>
</gene>
<dbReference type="AlphaFoldDB" id="A0A8T1X187"/>
<dbReference type="PANTHER" id="PTHR11559">
    <property type="entry name" value="CARBOXYLESTERASE"/>
    <property type="match status" value="1"/>
</dbReference>
<organism evidence="3 4">
    <name type="scientific">Phytophthora boehmeriae</name>
    <dbReference type="NCBI Taxonomy" id="109152"/>
    <lineage>
        <taxon>Eukaryota</taxon>
        <taxon>Sar</taxon>
        <taxon>Stramenopiles</taxon>
        <taxon>Oomycota</taxon>
        <taxon>Peronosporomycetes</taxon>
        <taxon>Peronosporales</taxon>
        <taxon>Peronosporaceae</taxon>
        <taxon>Phytophthora</taxon>
    </lineage>
</organism>
<comment type="caution">
    <text evidence="3">The sequence shown here is derived from an EMBL/GenBank/DDBJ whole genome shotgun (WGS) entry which is preliminary data.</text>
</comment>
<comment type="similarity">
    <text evidence="1">Belongs to the type-B carboxylesterase/lipase family.</text>
</comment>
<dbReference type="GO" id="GO:0016787">
    <property type="term" value="F:hydrolase activity"/>
    <property type="evidence" value="ECO:0007669"/>
    <property type="project" value="UniProtKB-KW"/>
</dbReference>
<sequence>MRASIVIASLGLCLSHHASATLDISTQSCAFDSNVVSTAYGQLQGVEDPNIAGITVFKGIPFAASTAGEARWTAPQPPATWGGVKVADTFGMACPQSGANSSVMSEDCLNLNVWTPANTTDDALPVYVWIYGGRFISGAGSLPLYDGAGLAAKGVVVVTLNYRMGVLGFLATPELQSESPNNTTGNYGLLDQIAALKWVQENIAAFGGDATKVTIGGQSAGASSVYHLVDSLLATGLFRGAIAESGIRFPYDPLIWSVATSYRTLQHALDGGASYMASHNVSTAAELRGLGIESILDGNDDNDYYGTTTDATFDSVPPLFRPTLDGYVMTETYLGALQTGHANDVPIITGNNKDESGASTTTNVTVAEYVADATAKYGDLVHEYLALYPASTDDEAINMTNSAARDISRVGSWLFGTYWAQTASSPFYTYFWSHAPPGQTAGAYHMSEINYCFNNLYGTDMPWEEDDYAIADTMSSYWANFIKTGNPNGENLAYWPTTEANSNTTMHLDVTQKVMEIASADKIEFIKKYFATQTPF</sequence>